<proteinExistence type="predicted"/>
<dbReference type="Proteomes" id="UP000682111">
    <property type="component" value="Unassembled WGS sequence"/>
</dbReference>
<evidence type="ECO:0000313" key="1">
    <source>
        <dbReference type="EMBL" id="GIN61775.1"/>
    </source>
</evidence>
<protein>
    <submittedName>
        <fullName evidence="1">Uncharacterized protein</fullName>
    </submittedName>
</protein>
<dbReference type="EMBL" id="BORC01000002">
    <property type="protein sequence ID" value="GIN61775.1"/>
    <property type="molecule type" value="Genomic_DNA"/>
</dbReference>
<dbReference type="OrthoDB" id="2893765at2"/>
<dbReference type="AlphaFoldDB" id="A0A920BT55"/>
<sequence>MNKDDIQTVFERCALGHIGESFAYKLWIQGFGDEVEEEILEDFLLSFDYRDESSIFVHEFLYHFATFKIVRKSFLEGIGNG</sequence>
<keyword evidence="2" id="KW-1185">Reference proteome</keyword>
<organism evidence="1 2">
    <name type="scientific">Robertmurraya siralis</name>
    <dbReference type="NCBI Taxonomy" id="77777"/>
    <lineage>
        <taxon>Bacteria</taxon>
        <taxon>Bacillati</taxon>
        <taxon>Bacillota</taxon>
        <taxon>Bacilli</taxon>
        <taxon>Bacillales</taxon>
        <taxon>Bacillaceae</taxon>
        <taxon>Robertmurraya</taxon>
    </lineage>
</organism>
<comment type="caution">
    <text evidence="1">The sequence shown here is derived from an EMBL/GenBank/DDBJ whole genome shotgun (WGS) entry which is preliminary data.</text>
</comment>
<dbReference type="RefSeq" id="WP_095314648.1">
    <property type="nucleotide sequence ID" value="NZ_BORC01000002.1"/>
</dbReference>
<gene>
    <name evidence="1" type="ORF">J27TS8_17680</name>
</gene>
<reference evidence="1" key="1">
    <citation type="submission" date="2021-03" db="EMBL/GenBank/DDBJ databases">
        <title>Antimicrobial resistance genes in bacteria isolated from Japanese honey, and their potential for conferring macrolide and lincosamide resistance in the American foulbrood pathogen Paenibacillus larvae.</title>
        <authorList>
            <person name="Okamoto M."/>
            <person name="Kumagai M."/>
            <person name="Kanamori H."/>
            <person name="Takamatsu D."/>
        </authorList>
    </citation>
    <scope>NUCLEOTIDE SEQUENCE</scope>
    <source>
        <strain evidence="1">J27TS8</strain>
    </source>
</reference>
<name>A0A920BT55_9BACI</name>
<evidence type="ECO:0000313" key="2">
    <source>
        <dbReference type="Proteomes" id="UP000682111"/>
    </source>
</evidence>
<accession>A0A920BT55</accession>